<feature type="compositionally biased region" description="Acidic residues" evidence="1">
    <location>
        <begin position="147"/>
        <end position="158"/>
    </location>
</feature>
<feature type="region of interest" description="Disordered" evidence="1">
    <location>
        <begin position="128"/>
        <end position="158"/>
    </location>
</feature>
<name>A0A8T2RH22_CERRI</name>
<gene>
    <name evidence="2" type="ORF">KP509_27G066600</name>
</gene>
<accession>A0A8T2RH22</accession>
<dbReference type="AlphaFoldDB" id="A0A8T2RH22"/>
<sequence>MRRAAMALERLADTAREELPSTMAAIRLSGMEISDLTLELSDLSQELSESVSTARAVRAAKVGMQRMGSASASQTLSMLQEHASIPVEAVKPVVASAAQTTVHAMSQAHKVVSALSGMPILSKWIQKRKSEEQNTAGHLDSPFPSQLDEENDQELINS</sequence>
<comment type="caution">
    <text evidence="2">The sequence shown here is derived from an EMBL/GenBank/DDBJ whole genome shotgun (WGS) entry which is preliminary data.</text>
</comment>
<organism evidence="2 3">
    <name type="scientific">Ceratopteris richardii</name>
    <name type="common">Triangle waterfern</name>
    <dbReference type="NCBI Taxonomy" id="49495"/>
    <lineage>
        <taxon>Eukaryota</taxon>
        <taxon>Viridiplantae</taxon>
        <taxon>Streptophyta</taxon>
        <taxon>Embryophyta</taxon>
        <taxon>Tracheophyta</taxon>
        <taxon>Polypodiopsida</taxon>
        <taxon>Polypodiidae</taxon>
        <taxon>Polypodiales</taxon>
        <taxon>Pteridineae</taxon>
        <taxon>Pteridaceae</taxon>
        <taxon>Parkerioideae</taxon>
        <taxon>Ceratopteris</taxon>
    </lineage>
</organism>
<protein>
    <submittedName>
        <fullName evidence="2">Uncharacterized protein</fullName>
    </submittedName>
</protein>
<dbReference type="Proteomes" id="UP000825935">
    <property type="component" value="Chromosome 27"/>
</dbReference>
<reference evidence="2 3" key="1">
    <citation type="submission" date="2021-08" db="EMBL/GenBank/DDBJ databases">
        <title>WGS assembly of Ceratopteris richardii.</title>
        <authorList>
            <person name="Marchant D.B."/>
            <person name="Chen G."/>
            <person name="Jenkins J."/>
            <person name="Shu S."/>
            <person name="Leebens-Mack J."/>
            <person name="Grimwood J."/>
            <person name="Schmutz J."/>
            <person name="Soltis P."/>
            <person name="Soltis D."/>
            <person name="Chen Z.-H."/>
        </authorList>
    </citation>
    <scope>NUCLEOTIDE SEQUENCE [LARGE SCALE GENOMIC DNA]</scope>
    <source>
        <strain evidence="2">Whitten #5841</strain>
        <tissue evidence="2">Leaf</tissue>
    </source>
</reference>
<dbReference type="PANTHER" id="PTHR33825">
    <property type="entry name" value="CHITINASE-LIKE PROTEIN"/>
    <property type="match status" value="1"/>
</dbReference>
<keyword evidence="3" id="KW-1185">Reference proteome</keyword>
<dbReference type="EMBL" id="CM035432">
    <property type="protein sequence ID" value="KAH7295802.1"/>
    <property type="molecule type" value="Genomic_DNA"/>
</dbReference>
<proteinExistence type="predicted"/>
<evidence type="ECO:0000313" key="2">
    <source>
        <dbReference type="EMBL" id="KAH7295802.1"/>
    </source>
</evidence>
<dbReference type="PANTHER" id="PTHR33825:SF14">
    <property type="entry name" value="CHITINASE-LIKE PROTEIN"/>
    <property type="match status" value="1"/>
</dbReference>
<dbReference type="OrthoDB" id="1923031at2759"/>
<evidence type="ECO:0000313" key="3">
    <source>
        <dbReference type="Proteomes" id="UP000825935"/>
    </source>
</evidence>
<evidence type="ECO:0000256" key="1">
    <source>
        <dbReference type="SAM" id="MobiDB-lite"/>
    </source>
</evidence>